<protein>
    <submittedName>
        <fullName evidence="4">Peptide chain release factor H</fullName>
    </submittedName>
</protein>
<dbReference type="InterPro" id="IPR050057">
    <property type="entry name" value="Prokaryotic/Mito_RF"/>
</dbReference>
<dbReference type="EMBL" id="BQNJ01000002">
    <property type="protein sequence ID" value="GKH02790.1"/>
    <property type="molecule type" value="Genomic_DNA"/>
</dbReference>
<dbReference type="InterPro" id="IPR000352">
    <property type="entry name" value="Pep_chain_release_fac_I"/>
</dbReference>
<evidence type="ECO:0000259" key="3">
    <source>
        <dbReference type="Pfam" id="PF00472"/>
    </source>
</evidence>
<gene>
    <name evidence="4" type="ORF">CE91St55_47710</name>
</gene>
<keyword evidence="2" id="KW-0488">Methylation</keyword>
<dbReference type="InterPro" id="IPR017509">
    <property type="entry name" value="PrfH"/>
</dbReference>
<comment type="similarity">
    <text evidence="1">Belongs to the prokaryotic/mitochondrial release factor family.</text>
</comment>
<dbReference type="Gene3D" id="3.30.160.20">
    <property type="match status" value="1"/>
</dbReference>
<dbReference type="AlphaFoldDB" id="A0AA37JQD3"/>
<dbReference type="PANTHER" id="PTHR43804">
    <property type="entry name" value="LD18447P"/>
    <property type="match status" value="1"/>
</dbReference>
<evidence type="ECO:0000313" key="4">
    <source>
        <dbReference type="EMBL" id="GKH02790.1"/>
    </source>
</evidence>
<dbReference type="Proteomes" id="UP001055091">
    <property type="component" value="Unassembled WGS sequence"/>
</dbReference>
<proteinExistence type="inferred from homology"/>
<dbReference type="RefSeq" id="WP_118040178.1">
    <property type="nucleotide sequence ID" value="NZ_BQNJ01000002.1"/>
</dbReference>
<organism evidence="4 5">
    <name type="scientific">Hungatella hathewayi</name>
    <dbReference type="NCBI Taxonomy" id="154046"/>
    <lineage>
        <taxon>Bacteria</taxon>
        <taxon>Bacillati</taxon>
        <taxon>Bacillota</taxon>
        <taxon>Clostridia</taxon>
        <taxon>Lachnospirales</taxon>
        <taxon>Lachnospiraceae</taxon>
        <taxon>Hungatella</taxon>
    </lineage>
</organism>
<comment type="caution">
    <text evidence="4">The sequence shown here is derived from an EMBL/GenBank/DDBJ whole genome shotgun (WGS) entry which is preliminary data.</text>
</comment>
<reference evidence="4" key="1">
    <citation type="submission" date="2022-01" db="EMBL/GenBank/DDBJ databases">
        <title>Novel bile acid biosynthetic pathways are enriched in the microbiome of centenarians.</title>
        <authorList>
            <person name="Sato Y."/>
            <person name="Atarashi K."/>
            <person name="Plichta R.D."/>
            <person name="Arai Y."/>
            <person name="Sasajima S."/>
            <person name="Kearney M.S."/>
            <person name="Suda W."/>
            <person name="Takeshita K."/>
            <person name="Sasaki T."/>
            <person name="Okamoto S."/>
            <person name="Skelly N.A."/>
            <person name="Okamura Y."/>
            <person name="Vlamakis H."/>
            <person name="Li Y."/>
            <person name="Tanoue T."/>
            <person name="Takei H."/>
            <person name="Nittono H."/>
            <person name="Narushima S."/>
            <person name="Irie J."/>
            <person name="Itoh H."/>
            <person name="Moriya K."/>
            <person name="Sugiura Y."/>
            <person name="Suematsu M."/>
            <person name="Moritoki N."/>
            <person name="Shibata S."/>
            <person name="Littman R.D."/>
            <person name="Fischbach A.M."/>
            <person name="Uwamino Y."/>
            <person name="Inoue T."/>
            <person name="Honda A."/>
            <person name="Hattori M."/>
            <person name="Murai T."/>
            <person name="Xavier J.R."/>
            <person name="Hirose N."/>
            <person name="Honda K."/>
        </authorList>
    </citation>
    <scope>NUCLEOTIDE SEQUENCE</scope>
    <source>
        <strain evidence="4">CE91-St55</strain>
    </source>
</reference>
<evidence type="ECO:0000313" key="5">
    <source>
        <dbReference type="Proteomes" id="UP001055091"/>
    </source>
</evidence>
<sequence>MRIQISSGQGPAECELAVGLLYEELKREASDIRLLSFTQGKKREGFSSIMFETEHDFTSLEGSVLWICKSPYRPEHKRKNWYVDVSILETVPRVTEEKLVRFETFKSGGKGGQNVNKVETGVRAIHIPTGTAVVSTEARSQHMNKQAALNRLCEILAEMNLESGRREKNLAWMEHTRLERGNPVRIYEGRAFHLKRGNGGDKTNGA</sequence>
<accession>A0AA37JQD3</accession>
<dbReference type="InterPro" id="IPR045853">
    <property type="entry name" value="Pep_chain_release_fac_I_sf"/>
</dbReference>
<evidence type="ECO:0000256" key="2">
    <source>
        <dbReference type="ARBA" id="ARBA00022481"/>
    </source>
</evidence>
<dbReference type="SUPFAM" id="SSF75620">
    <property type="entry name" value="Release factor"/>
    <property type="match status" value="1"/>
</dbReference>
<dbReference type="GO" id="GO:0003747">
    <property type="term" value="F:translation release factor activity"/>
    <property type="evidence" value="ECO:0007669"/>
    <property type="project" value="InterPro"/>
</dbReference>
<dbReference type="NCBIfam" id="TIGR03072">
    <property type="entry name" value="release_prfH"/>
    <property type="match status" value="1"/>
</dbReference>
<dbReference type="PANTHER" id="PTHR43804:SF7">
    <property type="entry name" value="LD18447P"/>
    <property type="match status" value="1"/>
</dbReference>
<name>A0AA37JQD3_9FIRM</name>
<evidence type="ECO:0000256" key="1">
    <source>
        <dbReference type="ARBA" id="ARBA00010835"/>
    </source>
</evidence>
<feature type="domain" description="Prokaryotic-type class I peptide chain release factors" evidence="3">
    <location>
        <begin position="96"/>
        <end position="175"/>
    </location>
</feature>
<dbReference type="Pfam" id="PF00472">
    <property type="entry name" value="RF-1"/>
    <property type="match status" value="1"/>
</dbReference>